<evidence type="ECO:0000313" key="3">
    <source>
        <dbReference type="Proteomes" id="UP000567246"/>
    </source>
</evidence>
<dbReference type="PANTHER" id="PTHR43610:SF1">
    <property type="entry name" value="N-ACETYLTRANSFERASE DOMAIN-CONTAINING PROTEIN"/>
    <property type="match status" value="1"/>
</dbReference>
<dbReference type="RefSeq" id="WP_184173130.1">
    <property type="nucleotide sequence ID" value="NZ_BAABAG010000017.1"/>
</dbReference>
<sequence>MPDLQSVPSLADVPELGDGVVTLRPADARHAPALGALLRDADVQVLTGSVHSTAQAAAIARGEAHAGPTPERLAEIYAGWAADEDRAVWTVEAEGAVLGEILLLDLDPGNRACGLRLWLAGAGRDRGVGTRALTLVLEHAFTTVGLHRVGLEVYDHNPRARHVYARLGFVHEGTLRQALLLDGEWIDCHVMGLLAHEWHARRAASSGAAAPSSD</sequence>
<dbReference type="GO" id="GO:0016747">
    <property type="term" value="F:acyltransferase activity, transferring groups other than amino-acyl groups"/>
    <property type="evidence" value="ECO:0007669"/>
    <property type="project" value="InterPro"/>
</dbReference>
<proteinExistence type="predicted"/>
<dbReference type="Pfam" id="PF13302">
    <property type="entry name" value="Acetyltransf_3"/>
    <property type="match status" value="1"/>
</dbReference>
<name>A0A7W9N1W7_9MICC</name>
<keyword evidence="2" id="KW-0808">Transferase</keyword>
<feature type="domain" description="N-acetyltransferase" evidence="1">
    <location>
        <begin position="21"/>
        <end position="187"/>
    </location>
</feature>
<keyword evidence="3" id="KW-1185">Reference proteome</keyword>
<dbReference type="InterPro" id="IPR000182">
    <property type="entry name" value="GNAT_dom"/>
</dbReference>
<protein>
    <submittedName>
        <fullName evidence="2">RimJ/RimL family protein N-acetyltransferase</fullName>
    </submittedName>
</protein>
<accession>A0A7W9N1W7</accession>
<comment type="caution">
    <text evidence="2">The sequence shown here is derived from an EMBL/GenBank/DDBJ whole genome shotgun (WGS) entry which is preliminary data.</text>
</comment>
<organism evidence="2 3">
    <name type="scientific">Micrococcus endophyticus</name>
    <dbReference type="NCBI Taxonomy" id="455343"/>
    <lineage>
        <taxon>Bacteria</taxon>
        <taxon>Bacillati</taxon>
        <taxon>Actinomycetota</taxon>
        <taxon>Actinomycetes</taxon>
        <taxon>Micrococcales</taxon>
        <taxon>Micrococcaceae</taxon>
        <taxon>Micrococcus</taxon>
    </lineage>
</organism>
<dbReference type="SUPFAM" id="SSF55729">
    <property type="entry name" value="Acyl-CoA N-acyltransferases (Nat)"/>
    <property type="match status" value="1"/>
</dbReference>
<gene>
    <name evidence="2" type="ORF">HDA33_002091</name>
</gene>
<dbReference type="Proteomes" id="UP000567246">
    <property type="component" value="Unassembled WGS sequence"/>
</dbReference>
<evidence type="ECO:0000313" key="2">
    <source>
        <dbReference type="EMBL" id="MBB5849527.1"/>
    </source>
</evidence>
<dbReference type="AlphaFoldDB" id="A0A7W9N1W7"/>
<reference evidence="2 3" key="1">
    <citation type="submission" date="2020-08" db="EMBL/GenBank/DDBJ databases">
        <title>Sequencing the genomes of 1000 actinobacteria strains.</title>
        <authorList>
            <person name="Klenk H.-P."/>
        </authorList>
    </citation>
    <scope>NUCLEOTIDE SEQUENCE [LARGE SCALE GENOMIC DNA]</scope>
    <source>
        <strain evidence="2 3">DSM 17945</strain>
    </source>
</reference>
<evidence type="ECO:0000259" key="1">
    <source>
        <dbReference type="PROSITE" id="PS51186"/>
    </source>
</evidence>
<dbReference type="PANTHER" id="PTHR43610">
    <property type="entry name" value="BLL6696 PROTEIN"/>
    <property type="match status" value="1"/>
</dbReference>
<dbReference type="PROSITE" id="PS51186">
    <property type="entry name" value="GNAT"/>
    <property type="match status" value="1"/>
</dbReference>
<dbReference type="InterPro" id="IPR016181">
    <property type="entry name" value="Acyl_CoA_acyltransferase"/>
</dbReference>
<dbReference type="EMBL" id="JACHMW010000001">
    <property type="protein sequence ID" value="MBB5849527.1"/>
    <property type="molecule type" value="Genomic_DNA"/>
</dbReference>
<dbReference type="Gene3D" id="3.40.630.30">
    <property type="match status" value="1"/>
</dbReference>